<protein>
    <submittedName>
        <fullName evidence="4">EGF-like domain-containing protein</fullName>
    </submittedName>
</protein>
<dbReference type="InterPro" id="IPR003582">
    <property type="entry name" value="ShKT_dom"/>
</dbReference>
<dbReference type="PROSITE" id="PS50026">
    <property type="entry name" value="EGF_3"/>
    <property type="match status" value="1"/>
</dbReference>
<dbReference type="Pfam" id="PF01549">
    <property type="entry name" value="ShK"/>
    <property type="match status" value="1"/>
</dbReference>
<dbReference type="AlphaFoldDB" id="A0A0K0CSZ2"/>
<dbReference type="PROSITE" id="PS00022">
    <property type="entry name" value="EGF_1"/>
    <property type="match status" value="1"/>
</dbReference>
<name>A0A0K0CSZ2_ANGCA</name>
<reference evidence="4" key="2">
    <citation type="submission" date="2017-02" db="UniProtKB">
        <authorList>
            <consortium name="WormBaseParasite"/>
        </authorList>
    </citation>
    <scope>IDENTIFICATION</scope>
</reference>
<evidence type="ECO:0000259" key="2">
    <source>
        <dbReference type="PROSITE" id="PS50026"/>
    </source>
</evidence>
<dbReference type="CDD" id="cd00054">
    <property type="entry name" value="EGF_CA"/>
    <property type="match status" value="1"/>
</dbReference>
<dbReference type="PANTHER" id="PTHR15854">
    <property type="entry name" value="THAP4 PROTEIN"/>
    <property type="match status" value="1"/>
</dbReference>
<evidence type="ECO:0000256" key="1">
    <source>
        <dbReference type="PROSITE-ProRule" id="PRU00076"/>
    </source>
</evidence>
<dbReference type="Gene3D" id="2.40.128.20">
    <property type="match status" value="1"/>
</dbReference>
<feature type="domain" description="EGF-like" evidence="2">
    <location>
        <begin position="32"/>
        <end position="70"/>
    </location>
</feature>
<comment type="caution">
    <text evidence="1">Lacks conserved residue(s) required for the propagation of feature annotation.</text>
</comment>
<keyword evidence="3" id="KW-1185">Reference proteome</keyword>
<accession>A0A0K0CSZ2</accession>
<keyword evidence="1" id="KW-1015">Disulfide bond</keyword>
<dbReference type="InterPro" id="IPR014878">
    <property type="entry name" value="THAP4-like_heme-bd"/>
</dbReference>
<reference evidence="3" key="1">
    <citation type="submission" date="2012-09" db="EMBL/GenBank/DDBJ databases">
        <authorList>
            <person name="Martin A.A."/>
        </authorList>
    </citation>
    <scope>NUCLEOTIDE SEQUENCE</scope>
</reference>
<dbReference type="InterPro" id="IPR045165">
    <property type="entry name" value="Nitrobindin"/>
</dbReference>
<dbReference type="Pfam" id="PF08768">
    <property type="entry name" value="THAP4_heme-bd"/>
    <property type="match status" value="1"/>
</dbReference>
<evidence type="ECO:0000313" key="4">
    <source>
        <dbReference type="WBParaSite" id="ACAC_0000014101-mRNA-1"/>
    </source>
</evidence>
<dbReference type="InterPro" id="IPR012674">
    <property type="entry name" value="Calycin"/>
</dbReference>
<dbReference type="WBParaSite" id="ACAC_0000014101-mRNA-1">
    <property type="protein sequence ID" value="ACAC_0000014101-mRNA-1"/>
    <property type="gene ID" value="ACAC_0000014101"/>
</dbReference>
<dbReference type="Proteomes" id="UP000035642">
    <property type="component" value="Unassembled WGS sequence"/>
</dbReference>
<dbReference type="PANTHER" id="PTHR15854:SF17">
    <property type="entry name" value="SHKT DOMAIN-CONTAINING PROTEIN"/>
    <property type="match status" value="1"/>
</dbReference>
<organism evidence="3 4">
    <name type="scientific">Angiostrongylus cantonensis</name>
    <name type="common">Rat lungworm</name>
    <dbReference type="NCBI Taxonomy" id="6313"/>
    <lineage>
        <taxon>Eukaryota</taxon>
        <taxon>Metazoa</taxon>
        <taxon>Ecdysozoa</taxon>
        <taxon>Nematoda</taxon>
        <taxon>Chromadorea</taxon>
        <taxon>Rhabditida</taxon>
        <taxon>Rhabditina</taxon>
        <taxon>Rhabditomorpha</taxon>
        <taxon>Strongyloidea</taxon>
        <taxon>Metastrongylidae</taxon>
        <taxon>Angiostrongylus</taxon>
    </lineage>
</organism>
<sequence length="314" mass="35881">MDSAPNGQQLKSLCYRRQNGQISVLYETVVLVIDFCSMSDPHSCGPGVCVAQRSGNRCQCPTGWMGRRCARPCQDVYRSCKRWEEEKRCTWTLPISPFFTDNCALSCRICRSNGINEDFTELPLALPPILDNIAWFVGRWECKTRARERFPESLSGAYQEVLDVQISDVPMFDRPPVNISTSAVTEDGRDIHTEVGFMTSKPFKEDTGFIEYNKPAEGEDQVAIETVGNNGLIIIEEGIVKEGVIMLETKFKRSVFNDDGIFKSARRMFLLVKPDLMEERVIITDSNGITKKWLKRFKRIFNYLTEFVPVEIQR</sequence>
<dbReference type="SUPFAM" id="SSF57196">
    <property type="entry name" value="EGF/Laminin"/>
    <property type="match status" value="1"/>
</dbReference>
<dbReference type="Gene3D" id="2.10.25.10">
    <property type="entry name" value="Laminin"/>
    <property type="match status" value="1"/>
</dbReference>
<dbReference type="InterPro" id="IPR000742">
    <property type="entry name" value="EGF"/>
</dbReference>
<feature type="disulfide bond" evidence="1">
    <location>
        <begin position="60"/>
        <end position="69"/>
    </location>
</feature>
<evidence type="ECO:0000313" key="3">
    <source>
        <dbReference type="Proteomes" id="UP000035642"/>
    </source>
</evidence>
<dbReference type="SUPFAM" id="SSF50814">
    <property type="entry name" value="Lipocalins"/>
    <property type="match status" value="1"/>
</dbReference>
<keyword evidence="1" id="KW-0245">EGF-like domain</keyword>
<proteinExistence type="predicted"/>